<feature type="domain" description="PLD phosphodiesterase" evidence="3">
    <location>
        <begin position="737"/>
        <end position="764"/>
    </location>
</feature>
<feature type="signal peptide" evidence="2">
    <location>
        <begin position="1"/>
        <end position="26"/>
    </location>
</feature>
<dbReference type="EMBL" id="PGXC01000036">
    <property type="protein sequence ID" value="PKK88731.1"/>
    <property type="molecule type" value="Genomic_DNA"/>
</dbReference>
<dbReference type="Proteomes" id="UP000233256">
    <property type="component" value="Unassembled WGS sequence"/>
</dbReference>
<gene>
    <name evidence="4" type="ORF">CVV64_17585</name>
</gene>
<accession>A0A2N1PK73</accession>
<dbReference type="PANTHER" id="PTHR21248:SF12">
    <property type="entry name" value="CARDIOLIPIN SYNTHASE C"/>
    <property type="match status" value="1"/>
</dbReference>
<feature type="domain" description="PLD phosphodiesterase" evidence="3">
    <location>
        <begin position="486"/>
        <end position="513"/>
    </location>
</feature>
<name>A0A2N1PK73_9BACT</name>
<keyword evidence="2" id="KW-0732">Signal</keyword>
<evidence type="ECO:0000259" key="3">
    <source>
        <dbReference type="PROSITE" id="PS50035"/>
    </source>
</evidence>
<dbReference type="Gene3D" id="3.30.870.10">
    <property type="entry name" value="Endonuclease Chain A"/>
    <property type="match status" value="2"/>
</dbReference>
<dbReference type="SMART" id="SM00155">
    <property type="entry name" value="PLDc"/>
    <property type="match status" value="2"/>
</dbReference>
<dbReference type="GO" id="GO:0030572">
    <property type="term" value="F:phosphatidyltransferase activity"/>
    <property type="evidence" value="ECO:0007669"/>
    <property type="project" value="UniProtKB-ARBA"/>
</dbReference>
<protein>
    <recommendedName>
        <fullName evidence="3">PLD phosphodiesterase domain-containing protein</fullName>
    </recommendedName>
</protein>
<dbReference type="InterPro" id="IPR025202">
    <property type="entry name" value="PLD-like_dom"/>
</dbReference>
<evidence type="ECO:0000256" key="2">
    <source>
        <dbReference type="SAM" id="SignalP"/>
    </source>
</evidence>
<sequence>MHMPNSKYAITILIFVVMLCPTGVLASEVSAAGDLSDLREQEAALGTRYVEALGNADSRAQDVRNALDELRRKLGQNNPTDSDTLPVGQAPGSADVSEQPQSARAVQAVPAVSDSDPKTPSAIKASIQEFVSKSSSADALGTLLHRAKDLLDNEKFSEAIAPLKSAVEEARNRNDAEAVEEAGANLVYALYRSGDTDGAMEALREHENDRIPALEKRIEKSLAGTTFDPAFRNMVSDAKSLWKQEMQQSSVWGKKPGFLSHFNPFYQVSRIKAYASQKSFHKKIDTLLNRAWSDLDSARQGGSEKAVSQAETNFQALSMISTDFSENPDTRISDDQVELFDPANLFASSDKGLYLNVDEAFEGIPNSVDLPAEDNLAQTQLLNVNSEAWHARWYMLSSARRKIDTTYFIIDPDIFGSAFIGLLLQKAREGVQIRLMMDDRGVKKYTKAFKGVDYIQELMTFSNVQVKTFNPIKKNIPRIFLGVSKIMASNHDKIIVIDDELCMTGGRNVAAHYFADPEDCDDIFRDTDVMMRSRGVAKQLTIAFDEEFARMRNVSIKKDFLVNLKERATELDISRTVVDLFQQGVELDAIRERLLLAWPDHSEAIEQRVDEMARYPATGKFADFRPLPENRKMAVRILDKHSTNDTRNDITRGLIAFMDSAKDEIIIENPYVVLSKRARAALVRASRRGVKISIITNNPESSNDGYTDMALTQSMFLLDWMKLKRDAPNVRIYAMKGPNRLHAKVFVFDRRISVIGTYNLDPMSEQINSEVVACVSDEFFAESTAGAIEEDIKAKGLEYTIQIGKDGIIREKTGPSDYFDAKVLKKLKLMGNLKLIRPLI</sequence>
<feature type="chain" id="PRO_5014871250" description="PLD phosphodiesterase domain-containing protein" evidence="2">
    <location>
        <begin position="27"/>
        <end position="840"/>
    </location>
</feature>
<comment type="caution">
    <text evidence="4">The sequence shown here is derived from an EMBL/GenBank/DDBJ whole genome shotgun (WGS) entry which is preliminary data.</text>
</comment>
<evidence type="ECO:0000256" key="1">
    <source>
        <dbReference type="SAM" id="MobiDB-lite"/>
    </source>
</evidence>
<dbReference type="SUPFAM" id="SSF56024">
    <property type="entry name" value="Phospholipase D/nuclease"/>
    <property type="match status" value="2"/>
</dbReference>
<reference evidence="4 5" key="1">
    <citation type="journal article" date="2017" name="ISME J.">
        <title>Potential for microbial H2 and metal transformations associated with novel bacteria and archaea in deep terrestrial subsurface sediments.</title>
        <authorList>
            <person name="Hernsdorf A.W."/>
            <person name="Amano Y."/>
            <person name="Miyakawa K."/>
            <person name="Ise K."/>
            <person name="Suzuki Y."/>
            <person name="Anantharaman K."/>
            <person name="Probst A."/>
            <person name="Burstein D."/>
            <person name="Thomas B.C."/>
            <person name="Banfield J.F."/>
        </authorList>
    </citation>
    <scope>NUCLEOTIDE SEQUENCE [LARGE SCALE GENOMIC DNA]</scope>
    <source>
        <strain evidence="4">HGW-Wallbacteria-1</strain>
    </source>
</reference>
<evidence type="ECO:0000313" key="4">
    <source>
        <dbReference type="EMBL" id="PKK88731.1"/>
    </source>
</evidence>
<dbReference type="PROSITE" id="PS50035">
    <property type="entry name" value="PLD"/>
    <property type="match status" value="2"/>
</dbReference>
<evidence type="ECO:0000313" key="5">
    <source>
        <dbReference type="Proteomes" id="UP000233256"/>
    </source>
</evidence>
<dbReference type="GO" id="GO:0032049">
    <property type="term" value="P:cardiolipin biosynthetic process"/>
    <property type="evidence" value="ECO:0007669"/>
    <property type="project" value="UniProtKB-ARBA"/>
</dbReference>
<proteinExistence type="predicted"/>
<organism evidence="4 5">
    <name type="scientific">Candidatus Wallbacteria bacterium HGW-Wallbacteria-1</name>
    <dbReference type="NCBI Taxonomy" id="2013854"/>
    <lineage>
        <taxon>Bacteria</taxon>
        <taxon>Candidatus Walliibacteriota</taxon>
    </lineage>
</organism>
<dbReference type="PANTHER" id="PTHR21248">
    <property type="entry name" value="CARDIOLIPIN SYNTHASE"/>
    <property type="match status" value="1"/>
</dbReference>
<feature type="region of interest" description="Disordered" evidence="1">
    <location>
        <begin position="74"/>
        <end position="103"/>
    </location>
</feature>
<dbReference type="Pfam" id="PF13091">
    <property type="entry name" value="PLDc_2"/>
    <property type="match status" value="2"/>
</dbReference>
<dbReference type="AlphaFoldDB" id="A0A2N1PK73"/>
<dbReference type="InterPro" id="IPR001736">
    <property type="entry name" value="PLipase_D/transphosphatidylase"/>
</dbReference>